<comment type="catalytic activity">
    <reaction evidence="10">
        <text>8-oxo-dGTP + H2O = 8-oxo-dGMP + diphosphate + H(+)</text>
        <dbReference type="Rhea" id="RHEA:31575"/>
        <dbReference type="ChEBI" id="CHEBI:15377"/>
        <dbReference type="ChEBI" id="CHEBI:15378"/>
        <dbReference type="ChEBI" id="CHEBI:33019"/>
        <dbReference type="ChEBI" id="CHEBI:63224"/>
        <dbReference type="ChEBI" id="CHEBI:77896"/>
        <dbReference type="EC" id="3.6.1.55"/>
    </reaction>
</comment>
<dbReference type="RefSeq" id="WP_049693666.1">
    <property type="nucleotide sequence ID" value="NZ_CP016540.2"/>
</dbReference>
<dbReference type="InterPro" id="IPR000086">
    <property type="entry name" value="NUDIX_hydrolase_dom"/>
</dbReference>
<dbReference type="GO" id="GO:0035539">
    <property type="term" value="F:8-oxo-7,8-dihydrodeoxyguanosine triphosphate pyrophosphatase activity"/>
    <property type="evidence" value="ECO:0007669"/>
    <property type="project" value="UniProtKB-EC"/>
</dbReference>
<dbReference type="GO" id="GO:0006260">
    <property type="term" value="P:DNA replication"/>
    <property type="evidence" value="ECO:0007669"/>
    <property type="project" value="UniProtKB-KW"/>
</dbReference>
<dbReference type="AlphaFoldDB" id="A0A1B1S1R5"/>
<dbReference type="EMBL" id="CP016540">
    <property type="protein sequence ID" value="ANU27130.1"/>
    <property type="molecule type" value="Genomic_DNA"/>
</dbReference>
<dbReference type="SUPFAM" id="SSF55811">
    <property type="entry name" value="Nudix"/>
    <property type="match status" value="1"/>
</dbReference>
<comment type="similarity">
    <text evidence="2">Belongs to the Nudix hydrolase family.</text>
</comment>
<dbReference type="GO" id="GO:0006281">
    <property type="term" value="P:DNA repair"/>
    <property type="evidence" value="ECO:0007669"/>
    <property type="project" value="UniProtKB-KW"/>
</dbReference>
<evidence type="ECO:0000313" key="14">
    <source>
        <dbReference type="Proteomes" id="UP000053354"/>
    </source>
</evidence>
<dbReference type="InterPro" id="IPR015797">
    <property type="entry name" value="NUDIX_hydrolase-like_dom_sf"/>
</dbReference>
<evidence type="ECO:0000256" key="8">
    <source>
        <dbReference type="ARBA" id="ARBA00022842"/>
    </source>
</evidence>
<keyword evidence="6" id="KW-0227">DNA damage</keyword>
<keyword evidence="4" id="KW-0235">DNA replication</keyword>
<feature type="domain" description="Nudix hydrolase" evidence="12">
    <location>
        <begin position="3"/>
        <end position="127"/>
    </location>
</feature>
<proteinExistence type="inferred from homology"/>
<gene>
    <name evidence="13" type="ORF">I858_009020</name>
</gene>
<evidence type="ECO:0000256" key="1">
    <source>
        <dbReference type="ARBA" id="ARBA00001946"/>
    </source>
</evidence>
<evidence type="ECO:0000256" key="10">
    <source>
        <dbReference type="ARBA" id="ARBA00035861"/>
    </source>
</evidence>
<evidence type="ECO:0000256" key="11">
    <source>
        <dbReference type="ARBA" id="ARBA00038905"/>
    </source>
</evidence>
<evidence type="ECO:0000256" key="3">
    <source>
        <dbReference type="ARBA" id="ARBA00022457"/>
    </source>
</evidence>
<dbReference type="OrthoDB" id="9810648at2"/>
<evidence type="ECO:0000313" key="13">
    <source>
        <dbReference type="EMBL" id="ANU27130.1"/>
    </source>
</evidence>
<dbReference type="PANTHER" id="PTHR47707:SF1">
    <property type="entry name" value="NUDIX HYDROLASE FAMILY PROTEIN"/>
    <property type="match status" value="1"/>
</dbReference>
<evidence type="ECO:0000256" key="9">
    <source>
        <dbReference type="ARBA" id="ARBA00023204"/>
    </source>
</evidence>
<dbReference type="EC" id="3.6.1.55" evidence="11"/>
<evidence type="ECO:0000256" key="2">
    <source>
        <dbReference type="ARBA" id="ARBA00005582"/>
    </source>
</evidence>
<dbReference type="CDD" id="cd03425">
    <property type="entry name" value="NUDIX_MutT_NudA_like"/>
    <property type="match status" value="1"/>
</dbReference>
<dbReference type="PRINTS" id="PR00502">
    <property type="entry name" value="NUDIXFAMILY"/>
</dbReference>
<reference evidence="13" key="1">
    <citation type="submission" date="2016-10" db="EMBL/GenBank/DDBJ databases">
        <authorList>
            <person name="See-Too W.S."/>
        </authorList>
    </citation>
    <scope>NUCLEOTIDE SEQUENCE</scope>
    <source>
        <strain evidence="13">L10.15</strain>
    </source>
</reference>
<dbReference type="GO" id="GO:0044716">
    <property type="term" value="F:8-oxo-GDP phosphatase activity"/>
    <property type="evidence" value="ECO:0007669"/>
    <property type="project" value="TreeGrafter"/>
</dbReference>
<evidence type="ECO:0000256" key="4">
    <source>
        <dbReference type="ARBA" id="ARBA00022705"/>
    </source>
</evidence>
<protein>
    <recommendedName>
        <fullName evidence="11">8-oxo-dGTP diphosphatase</fullName>
        <ecNumber evidence="11">3.6.1.55</ecNumber>
    </recommendedName>
</protein>
<name>A0A1B1S1R5_9BACL</name>
<dbReference type="KEGG" id="pll:I858_009020"/>
<dbReference type="GO" id="GO:0008413">
    <property type="term" value="F:8-oxo-7,8-dihydroguanosine triphosphate pyrophosphatase activity"/>
    <property type="evidence" value="ECO:0007669"/>
    <property type="project" value="TreeGrafter"/>
</dbReference>
<dbReference type="GO" id="GO:0044715">
    <property type="term" value="F:8-oxo-dGDP phosphatase activity"/>
    <property type="evidence" value="ECO:0007669"/>
    <property type="project" value="TreeGrafter"/>
</dbReference>
<keyword evidence="3" id="KW-0515">Mutator protein</keyword>
<evidence type="ECO:0000259" key="12">
    <source>
        <dbReference type="PROSITE" id="PS51462"/>
    </source>
</evidence>
<evidence type="ECO:0000256" key="5">
    <source>
        <dbReference type="ARBA" id="ARBA00022723"/>
    </source>
</evidence>
<keyword evidence="5" id="KW-0479">Metal-binding</keyword>
<dbReference type="GO" id="GO:0046872">
    <property type="term" value="F:metal ion binding"/>
    <property type="evidence" value="ECO:0007669"/>
    <property type="project" value="UniProtKB-KW"/>
</dbReference>
<evidence type="ECO:0000256" key="7">
    <source>
        <dbReference type="ARBA" id="ARBA00022801"/>
    </source>
</evidence>
<sequence>MKKRLHVVGAVIIKEDKILCAQRGMKKSLPGLWEFPGGKIEEAETPQAALKREIQEEMHCHVEIGEQVEHTVYEYDFGIVHLTTFYCQLVEGTPQLTEHIAIKWVNVHELDQLAWAPADIPAIEKLKQTYPAQR</sequence>
<dbReference type="InterPro" id="IPR047127">
    <property type="entry name" value="MutT-like"/>
</dbReference>
<dbReference type="Proteomes" id="UP000053354">
    <property type="component" value="Chromosome"/>
</dbReference>
<dbReference type="Gene3D" id="3.90.79.10">
    <property type="entry name" value="Nucleoside Triphosphate Pyrophosphohydrolase"/>
    <property type="match status" value="1"/>
</dbReference>
<dbReference type="PROSITE" id="PS51462">
    <property type="entry name" value="NUDIX"/>
    <property type="match status" value="1"/>
</dbReference>
<keyword evidence="9" id="KW-0234">DNA repair</keyword>
<keyword evidence="14" id="KW-1185">Reference proteome</keyword>
<dbReference type="InterPro" id="IPR020476">
    <property type="entry name" value="Nudix_hydrolase"/>
</dbReference>
<organism evidence="13 14">
    <name type="scientific">Planococcus versutus</name>
    <dbReference type="NCBI Taxonomy" id="1302659"/>
    <lineage>
        <taxon>Bacteria</taxon>
        <taxon>Bacillati</taxon>
        <taxon>Bacillota</taxon>
        <taxon>Bacilli</taxon>
        <taxon>Bacillales</taxon>
        <taxon>Caryophanaceae</taxon>
        <taxon>Planococcus</taxon>
    </lineage>
</organism>
<keyword evidence="8" id="KW-0460">Magnesium</keyword>
<comment type="cofactor">
    <cofactor evidence="1">
        <name>Mg(2+)</name>
        <dbReference type="ChEBI" id="CHEBI:18420"/>
    </cofactor>
</comment>
<evidence type="ECO:0000256" key="6">
    <source>
        <dbReference type="ARBA" id="ARBA00022763"/>
    </source>
</evidence>
<keyword evidence="7" id="KW-0378">Hydrolase</keyword>
<accession>A0A1B1S1R5</accession>
<dbReference type="Pfam" id="PF00293">
    <property type="entry name" value="NUDIX"/>
    <property type="match status" value="1"/>
</dbReference>
<dbReference type="PANTHER" id="PTHR47707">
    <property type="entry name" value="8-OXO-DGTP DIPHOSPHATASE"/>
    <property type="match status" value="1"/>
</dbReference>